<comment type="caution">
    <text evidence="1">The sequence shown here is derived from an EMBL/GenBank/DDBJ whole genome shotgun (WGS) entry which is preliminary data.</text>
</comment>
<proteinExistence type="predicted"/>
<reference evidence="1 2" key="1">
    <citation type="submission" date="2018-09" db="EMBL/GenBank/DDBJ databases">
        <title>Genome sequence and characterization of the bcs clusters for the production of nanocellulose from the low pH resistant strain Komagataeibacter medellinensis ID13488.</title>
        <authorList>
            <person name="Hernandez-Arriaga A.M."/>
            <person name="Del Cerro C."/>
            <person name="Urbina L."/>
            <person name="Eceiza A."/>
            <person name="Retegi A."/>
            <person name="Prieto M.A."/>
        </authorList>
    </citation>
    <scope>NUCLEOTIDE SEQUENCE [LARGE SCALE GENOMIC DNA]</scope>
    <source>
        <strain evidence="1 2">ID13488</strain>
    </source>
</reference>
<organism evidence="1 2">
    <name type="scientific">Komagataeibacter medellinensis</name>
    <dbReference type="NCBI Taxonomy" id="1177712"/>
    <lineage>
        <taxon>Bacteria</taxon>
        <taxon>Pseudomonadati</taxon>
        <taxon>Pseudomonadota</taxon>
        <taxon>Alphaproteobacteria</taxon>
        <taxon>Acetobacterales</taxon>
        <taxon>Acetobacteraceae</taxon>
        <taxon>Komagataeibacter</taxon>
    </lineage>
</organism>
<keyword evidence="2" id="KW-1185">Reference proteome</keyword>
<dbReference type="Proteomes" id="UP000427842">
    <property type="component" value="Unassembled WGS sequence"/>
</dbReference>
<protein>
    <submittedName>
        <fullName evidence="1">Uncharacterized protein</fullName>
    </submittedName>
</protein>
<dbReference type="EMBL" id="QYAZ01000001">
    <property type="protein sequence ID" value="KAB8124298.1"/>
    <property type="molecule type" value="Genomic_DNA"/>
</dbReference>
<name>A0ABQ6W0P7_9PROT</name>
<evidence type="ECO:0000313" key="1">
    <source>
        <dbReference type="EMBL" id="KAB8124298.1"/>
    </source>
</evidence>
<gene>
    <name evidence="1" type="ORF">D3W54_08930</name>
</gene>
<evidence type="ECO:0000313" key="2">
    <source>
        <dbReference type="Proteomes" id="UP000427842"/>
    </source>
</evidence>
<accession>A0ABQ6W0P7</accession>
<sequence length="61" mass="6558">MLYIPFAIVAGIHVGMDRSACNPPCMRMCYVMRMHGGFAMPGMAGMIGRGTQCGWHPAPDG</sequence>